<evidence type="ECO:0000313" key="1">
    <source>
        <dbReference type="EMBL" id="KAF6353599.1"/>
    </source>
</evidence>
<accession>A0A7J7XVE2</accession>
<evidence type="ECO:0000313" key="2">
    <source>
        <dbReference type="Proteomes" id="UP000558488"/>
    </source>
</evidence>
<proteinExistence type="predicted"/>
<dbReference type="EMBL" id="JACAGB010000007">
    <property type="protein sequence ID" value="KAF6353599.1"/>
    <property type="molecule type" value="Genomic_DNA"/>
</dbReference>
<comment type="caution">
    <text evidence="1">The sequence shown here is derived from an EMBL/GenBank/DDBJ whole genome shotgun (WGS) entry which is preliminary data.</text>
</comment>
<dbReference type="AlphaFoldDB" id="A0A7J7XVE2"/>
<gene>
    <name evidence="1" type="ORF">mPipKuh1_010512</name>
</gene>
<keyword evidence="2" id="KW-1185">Reference proteome</keyword>
<reference evidence="1 2" key="1">
    <citation type="journal article" date="2020" name="Nature">
        <title>Six reference-quality genomes reveal evolution of bat adaptations.</title>
        <authorList>
            <person name="Jebb D."/>
            <person name="Huang Z."/>
            <person name="Pippel M."/>
            <person name="Hughes G.M."/>
            <person name="Lavrichenko K."/>
            <person name="Devanna P."/>
            <person name="Winkler S."/>
            <person name="Jermiin L.S."/>
            <person name="Skirmuntt E.C."/>
            <person name="Katzourakis A."/>
            <person name="Burkitt-Gray L."/>
            <person name="Ray D.A."/>
            <person name="Sullivan K.A.M."/>
            <person name="Roscito J.G."/>
            <person name="Kirilenko B.M."/>
            <person name="Davalos L.M."/>
            <person name="Corthals A.P."/>
            <person name="Power M.L."/>
            <person name="Jones G."/>
            <person name="Ransome R.D."/>
            <person name="Dechmann D.K.N."/>
            <person name="Locatelli A.G."/>
            <person name="Puechmaille S.J."/>
            <person name="Fedrigo O."/>
            <person name="Jarvis E.D."/>
            <person name="Hiller M."/>
            <person name="Vernes S.C."/>
            <person name="Myers E.W."/>
            <person name="Teeling E.C."/>
        </authorList>
    </citation>
    <scope>NUCLEOTIDE SEQUENCE [LARGE SCALE GENOMIC DNA]</scope>
    <source>
        <strain evidence="1">MPipKuh1</strain>
        <tissue evidence="1">Flight muscle</tissue>
    </source>
</reference>
<sequence length="131" mass="14385">MESLINIFYITVQYECYNPLFINLILELSWPLGSSAAGKCRQGTAGSSGNTVQQSCLPRLSSGLLLMASTTPLNCPLHVFSHITSQETSVPRITCPLVSCCIHSVGNTNRRCKDRGREERGHLLIIFSLSL</sequence>
<name>A0A7J7XVE2_PIPKU</name>
<dbReference type="Proteomes" id="UP000558488">
    <property type="component" value="Unassembled WGS sequence"/>
</dbReference>
<organism evidence="1 2">
    <name type="scientific">Pipistrellus kuhlii</name>
    <name type="common">Kuhl's pipistrelle</name>
    <dbReference type="NCBI Taxonomy" id="59472"/>
    <lineage>
        <taxon>Eukaryota</taxon>
        <taxon>Metazoa</taxon>
        <taxon>Chordata</taxon>
        <taxon>Craniata</taxon>
        <taxon>Vertebrata</taxon>
        <taxon>Euteleostomi</taxon>
        <taxon>Mammalia</taxon>
        <taxon>Eutheria</taxon>
        <taxon>Laurasiatheria</taxon>
        <taxon>Chiroptera</taxon>
        <taxon>Yangochiroptera</taxon>
        <taxon>Vespertilionidae</taxon>
        <taxon>Pipistrellus</taxon>
    </lineage>
</organism>
<protein>
    <submittedName>
        <fullName evidence="1">Uncharacterized protein</fullName>
    </submittedName>
</protein>